<comment type="caution">
    <text evidence="2">The sequence shown here is derived from an EMBL/GenBank/DDBJ whole genome shotgun (WGS) entry which is preliminary data.</text>
</comment>
<dbReference type="EMBL" id="BCSY01000035">
    <property type="protein sequence ID" value="GAS94387.1"/>
    <property type="molecule type" value="Genomic_DNA"/>
</dbReference>
<dbReference type="Proteomes" id="UP000069443">
    <property type="component" value="Unassembled WGS sequence"/>
</dbReference>
<keyword evidence="3" id="KW-1185">Reference proteome</keyword>
<reference evidence="3" key="1">
    <citation type="journal article" date="2016" name="Genome Announc.">
        <title>Draft Genome Sequences of Five Rapidly Growing Mycobacterium Species, M. thermoresistibile, M. fortuitum subsp. acetamidolyticum, M. canariasense, M. brisbanense, and M. novocastrense.</title>
        <authorList>
            <person name="Katahira K."/>
            <person name="Ogura Y."/>
            <person name="Gotoh Y."/>
            <person name="Hayashi T."/>
        </authorList>
    </citation>
    <scope>NUCLEOTIDE SEQUENCE [LARGE SCALE GENOMIC DNA]</scope>
    <source>
        <strain evidence="3">JCM15298</strain>
    </source>
</reference>
<feature type="compositionally biased region" description="Basic residues" evidence="1">
    <location>
        <begin position="62"/>
        <end position="79"/>
    </location>
</feature>
<evidence type="ECO:0000313" key="2">
    <source>
        <dbReference type="EMBL" id="GAS94387.1"/>
    </source>
</evidence>
<evidence type="ECO:0000256" key="1">
    <source>
        <dbReference type="SAM" id="MobiDB-lite"/>
    </source>
</evidence>
<proteinExistence type="predicted"/>
<evidence type="ECO:0000313" key="3">
    <source>
        <dbReference type="Proteomes" id="UP000069443"/>
    </source>
</evidence>
<reference evidence="3" key="2">
    <citation type="submission" date="2016-02" db="EMBL/GenBank/DDBJ databases">
        <title>Draft genome sequence of five rapidly growing Mycobacterium species.</title>
        <authorList>
            <person name="Katahira K."/>
            <person name="Gotou Y."/>
            <person name="Iida K."/>
            <person name="Ogura Y."/>
            <person name="Hayashi T."/>
        </authorList>
    </citation>
    <scope>NUCLEOTIDE SEQUENCE [LARGE SCALE GENOMIC DNA]</scope>
    <source>
        <strain evidence="3">JCM15298</strain>
    </source>
</reference>
<name>A0A100W9J7_MYCCR</name>
<gene>
    <name evidence="2" type="ORF">RMCC_1353</name>
</gene>
<accession>A0A100W9J7</accession>
<dbReference type="STRING" id="228230.RMCC_1353"/>
<feature type="region of interest" description="Disordered" evidence="1">
    <location>
        <begin position="51"/>
        <end position="98"/>
    </location>
</feature>
<organism evidence="2 3">
    <name type="scientific">Mycolicibacterium canariasense</name>
    <name type="common">Mycobacterium canariasense</name>
    <dbReference type="NCBI Taxonomy" id="228230"/>
    <lineage>
        <taxon>Bacteria</taxon>
        <taxon>Bacillati</taxon>
        <taxon>Actinomycetota</taxon>
        <taxon>Actinomycetes</taxon>
        <taxon>Mycobacteriales</taxon>
        <taxon>Mycobacteriaceae</taxon>
        <taxon>Mycolicibacterium</taxon>
    </lineage>
</organism>
<dbReference type="AlphaFoldDB" id="A0A100W9J7"/>
<feature type="compositionally biased region" description="Low complexity" evidence="1">
    <location>
        <begin position="51"/>
        <end position="61"/>
    </location>
</feature>
<sequence length="120" mass="13171">MNRALLLIDIADKAAGTDLTLATAMGWTRAEYVQAIHNALRSRCGLTRLPAAPAPASAWTPPRKRIRPRPIRARRTKARKLAETPVRQQPPLAHRPLPSGRATVCRTCWLVHAPGEGCGR</sequence>
<protein>
    <submittedName>
        <fullName evidence="2">Uncharacterized protein</fullName>
    </submittedName>
</protein>